<keyword evidence="4" id="KW-0132">Cell division</keyword>
<keyword evidence="5" id="KW-1185">Reference proteome</keyword>
<proteinExistence type="predicted"/>
<feature type="compositionally biased region" description="Basic and acidic residues" evidence="1">
    <location>
        <begin position="67"/>
        <end position="76"/>
    </location>
</feature>
<dbReference type="InterPro" id="IPR007730">
    <property type="entry name" value="SPOR-like_dom"/>
</dbReference>
<dbReference type="Gene3D" id="3.30.70.1070">
    <property type="entry name" value="Sporulation related repeat"/>
    <property type="match status" value="1"/>
</dbReference>
<protein>
    <submittedName>
        <fullName evidence="4">Cell division septation protein DedD</fullName>
    </submittedName>
</protein>
<feature type="compositionally biased region" description="Low complexity" evidence="1">
    <location>
        <begin position="304"/>
        <end position="344"/>
    </location>
</feature>
<sequence length="456" mass="47344">MTNASRAQIDLEALARDLRHDGAARQGAKGDPLAELARIVGQDDPFRALLDARNEIGANYVGAAPEPEARWDRRPEPSFAAEEPVRPNPADAFDQYLASVERDMHQAPAPAGEGGFAYAEPEQPYDDARSLRRKSPRSRLVSVGAGIAVVAVAVTGALTYKGMQGGHSGGGVPVVQADATPMKVAPKVADGVEIPDQNRQIYDRNATGKDSGQIKIVNREEQPLDVAEAARAAGGTPANQGTTTPGNSPFEAFGEPRRVRTVAVKPDAPPPPPAPVAEAEPSPSPVPTMVLPSADAAPPPARPAKPVRSADALATPVMPATETPAEAPAKPKAAPAPAPVAVKKAPQRVASLGNDPVQASPETTQATSAAIDTTSPVSGYSVQLGVRNSAGDARAALHQMQAKYSRLAGKPELIRQAEVNGKTIFRVRVGPLAKEEASSLCSALQGEGGQCFVAKN</sequence>
<accession>A0ABU0I0Y7</accession>
<feature type="transmembrane region" description="Helical" evidence="2">
    <location>
        <begin position="140"/>
        <end position="160"/>
    </location>
</feature>
<keyword evidence="4" id="KW-0131">Cell cycle</keyword>
<feature type="region of interest" description="Disordered" evidence="1">
    <location>
        <begin position="64"/>
        <end position="88"/>
    </location>
</feature>
<dbReference type="GO" id="GO:0051301">
    <property type="term" value="P:cell division"/>
    <property type="evidence" value="ECO:0007669"/>
    <property type="project" value="UniProtKB-KW"/>
</dbReference>
<dbReference type="InterPro" id="IPR036680">
    <property type="entry name" value="SPOR-like_sf"/>
</dbReference>
<reference evidence="4 5" key="1">
    <citation type="submission" date="2023-07" db="EMBL/GenBank/DDBJ databases">
        <title>Genomic Encyclopedia of Type Strains, Phase IV (KMG-IV): sequencing the most valuable type-strain genomes for metagenomic binning, comparative biology and taxonomic classification.</title>
        <authorList>
            <person name="Goeker M."/>
        </authorList>
    </citation>
    <scope>NUCLEOTIDE SEQUENCE [LARGE SCALE GENOMIC DNA]</scope>
    <source>
        <strain evidence="4 5">DSM 19013</strain>
    </source>
</reference>
<feature type="region of interest" description="Disordered" evidence="1">
    <location>
        <begin position="106"/>
        <end position="133"/>
    </location>
</feature>
<feature type="domain" description="SPOR" evidence="3">
    <location>
        <begin position="374"/>
        <end position="456"/>
    </location>
</feature>
<evidence type="ECO:0000256" key="2">
    <source>
        <dbReference type="SAM" id="Phobius"/>
    </source>
</evidence>
<keyword evidence="2" id="KW-0812">Transmembrane</keyword>
<evidence type="ECO:0000256" key="1">
    <source>
        <dbReference type="SAM" id="MobiDB-lite"/>
    </source>
</evidence>
<dbReference type="PROSITE" id="PS51724">
    <property type="entry name" value="SPOR"/>
    <property type="match status" value="1"/>
</dbReference>
<gene>
    <name evidence="4" type="ORF">QO012_002203</name>
</gene>
<keyword evidence="2" id="KW-0472">Membrane</keyword>
<evidence type="ECO:0000313" key="5">
    <source>
        <dbReference type="Proteomes" id="UP001231124"/>
    </source>
</evidence>
<dbReference type="EMBL" id="JAUSVP010000005">
    <property type="protein sequence ID" value="MDQ0447703.1"/>
    <property type="molecule type" value="Genomic_DNA"/>
</dbReference>
<evidence type="ECO:0000313" key="4">
    <source>
        <dbReference type="EMBL" id="MDQ0447703.1"/>
    </source>
</evidence>
<dbReference type="Proteomes" id="UP001231124">
    <property type="component" value="Unassembled WGS sequence"/>
</dbReference>
<feature type="region of interest" description="Disordered" evidence="1">
    <location>
        <begin position="231"/>
        <end position="344"/>
    </location>
</feature>
<name>A0ABU0I0Y7_9HYPH</name>
<keyword evidence="2" id="KW-1133">Transmembrane helix</keyword>
<comment type="caution">
    <text evidence="4">The sequence shown here is derived from an EMBL/GenBank/DDBJ whole genome shotgun (WGS) entry which is preliminary data.</text>
</comment>
<dbReference type="RefSeq" id="WP_238202869.1">
    <property type="nucleotide sequence ID" value="NZ_BPQE01000011.1"/>
</dbReference>
<evidence type="ECO:0000259" key="3">
    <source>
        <dbReference type="PROSITE" id="PS51724"/>
    </source>
</evidence>
<dbReference type="SUPFAM" id="SSF110997">
    <property type="entry name" value="Sporulation related repeat"/>
    <property type="match status" value="1"/>
</dbReference>
<organism evidence="4 5">
    <name type="scientific">Methylobacterium aerolatum</name>
    <dbReference type="NCBI Taxonomy" id="418708"/>
    <lineage>
        <taxon>Bacteria</taxon>
        <taxon>Pseudomonadati</taxon>
        <taxon>Pseudomonadota</taxon>
        <taxon>Alphaproteobacteria</taxon>
        <taxon>Hyphomicrobiales</taxon>
        <taxon>Methylobacteriaceae</taxon>
        <taxon>Methylobacterium</taxon>
    </lineage>
</organism>
<dbReference type="Pfam" id="PF05036">
    <property type="entry name" value="SPOR"/>
    <property type="match status" value="1"/>
</dbReference>